<organism evidence="8">
    <name type="scientific">Solibacter usitatus (strain Ellin6076)</name>
    <dbReference type="NCBI Taxonomy" id="234267"/>
    <lineage>
        <taxon>Bacteria</taxon>
        <taxon>Pseudomonadati</taxon>
        <taxon>Acidobacteriota</taxon>
        <taxon>Terriglobia</taxon>
        <taxon>Bryobacterales</taxon>
        <taxon>Solibacteraceae</taxon>
        <taxon>Candidatus Solibacter</taxon>
    </lineage>
</organism>
<reference evidence="8" key="1">
    <citation type="submission" date="2006-10" db="EMBL/GenBank/DDBJ databases">
        <title>Complete sequence of Solibacter usitatus Ellin6076.</title>
        <authorList>
            <consortium name="US DOE Joint Genome Institute"/>
            <person name="Copeland A."/>
            <person name="Lucas S."/>
            <person name="Lapidus A."/>
            <person name="Barry K."/>
            <person name="Detter J.C."/>
            <person name="Glavina del Rio T."/>
            <person name="Hammon N."/>
            <person name="Israni S."/>
            <person name="Dalin E."/>
            <person name="Tice H."/>
            <person name="Pitluck S."/>
            <person name="Thompson L.S."/>
            <person name="Brettin T."/>
            <person name="Bruce D."/>
            <person name="Han C."/>
            <person name="Tapia R."/>
            <person name="Gilna P."/>
            <person name="Schmutz J."/>
            <person name="Larimer F."/>
            <person name="Land M."/>
            <person name="Hauser L."/>
            <person name="Kyrpides N."/>
            <person name="Mikhailova N."/>
            <person name="Janssen P.H."/>
            <person name="Kuske C.R."/>
            <person name="Richardson P."/>
        </authorList>
    </citation>
    <scope>NUCLEOTIDE SEQUENCE</scope>
    <source>
        <strain evidence="8">Ellin6076</strain>
    </source>
</reference>
<dbReference type="eggNOG" id="COG2963">
    <property type="taxonomic scope" value="Bacteria"/>
</dbReference>
<evidence type="ECO:0000313" key="2">
    <source>
        <dbReference type="EMBL" id="ABJ81942.1"/>
    </source>
</evidence>
<evidence type="ECO:0000313" key="5">
    <source>
        <dbReference type="EMBL" id="ABJ84132.1"/>
    </source>
</evidence>
<dbReference type="EMBL" id="CP000473">
    <property type="protein sequence ID" value="ABJ84547.1"/>
    <property type="molecule type" value="Genomic_DNA"/>
</dbReference>
<dbReference type="InterPro" id="IPR009057">
    <property type="entry name" value="Homeodomain-like_sf"/>
</dbReference>
<gene>
    <name evidence="2" type="ordered locus">Acid_0943</name>
    <name evidence="3" type="ordered locus">Acid_2274</name>
    <name evidence="4" type="ordered locus">Acid_2460</name>
    <name evidence="5" type="ordered locus">Acid_3155</name>
    <name evidence="6" type="ordered locus">Acid_3575</name>
    <name evidence="7" type="ordered locus">Acid_5162</name>
    <name evidence="8" type="ordered locus">Acid_6070</name>
</gene>
<sequence length="119" mass="13596">MTARRKFTKEFKQAAVSRLQAGQSLSEVARALEVHPADIHRWRRELQEHGERAFQGSGKKRAEETRVAELERKVGRQALEIDFLKGALQHVEEQRLLRALNNGAPSTSRSTKKSRRKPA</sequence>
<name>Q01TL6_SOLUE</name>
<dbReference type="InterPro" id="IPR002514">
    <property type="entry name" value="Transposase_8"/>
</dbReference>
<feature type="region of interest" description="Disordered" evidence="1">
    <location>
        <begin position="98"/>
        <end position="119"/>
    </location>
</feature>
<dbReference type="EMBL" id="CP000473">
    <property type="protein sequence ID" value="ABJ83449.1"/>
    <property type="molecule type" value="Genomic_DNA"/>
</dbReference>
<dbReference type="EMBL" id="CP000473">
    <property type="protein sequence ID" value="ABJ86116.1"/>
    <property type="molecule type" value="Genomic_DNA"/>
</dbReference>
<evidence type="ECO:0000256" key="1">
    <source>
        <dbReference type="SAM" id="MobiDB-lite"/>
    </source>
</evidence>
<evidence type="ECO:0000313" key="8">
    <source>
        <dbReference type="EMBL" id="ABJ87004.1"/>
    </source>
</evidence>
<proteinExistence type="predicted"/>
<dbReference type="EMBL" id="CP000473">
    <property type="protein sequence ID" value="ABJ81942.1"/>
    <property type="molecule type" value="Genomic_DNA"/>
</dbReference>
<dbReference type="EMBL" id="CP000473">
    <property type="protein sequence ID" value="ABJ84132.1"/>
    <property type="molecule type" value="Genomic_DNA"/>
</dbReference>
<evidence type="ECO:0000313" key="6">
    <source>
        <dbReference type="EMBL" id="ABJ84547.1"/>
    </source>
</evidence>
<evidence type="ECO:0000313" key="7">
    <source>
        <dbReference type="EMBL" id="ABJ86116.1"/>
    </source>
</evidence>
<dbReference type="KEGG" id="sus:Acid_2460"/>
<dbReference type="OrthoDB" id="1095781at2"/>
<protein>
    <submittedName>
        <fullName evidence="8">Transposase IS3/IS911 family protein</fullName>
    </submittedName>
</protein>
<dbReference type="STRING" id="234267.Acid_0943"/>
<dbReference type="SUPFAM" id="SSF46689">
    <property type="entry name" value="Homeodomain-like"/>
    <property type="match status" value="1"/>
</dbReference>
<dbReference type="Pfam" id="PF01527">
    <property type="entry name" value="HTH_Tnp_1"/>
    <property type="match status" value="1"/>
</dbReference>
<evidence type="ECO:0000313" key="3">
    <source>
        <dbReference type="EMBL" id="ABJ83264.1"/>
    </source>
</evidence>
<dbReference type="KEGG" id="sus:Acid_3155"/>
<dbReference type="GO" id="GO:0006313">
    <property type="term" value="P:DNA transposition"/>
    <property type="evidence" value="ECO:0007669"/>
    <property type="project" value="InterPro"/>
</dbReference>
<dbReference type="KEGG" id="sus:Acid_0943"/>
<dbReference type="KEGG" id="sus:Acid_3575"/>
<dbReference type="InParanoid" id="Q01TL6"/>
<dbReference type="AlphaFoldDB" id="Q01TL6"/>
<dbReference type="KEGG" id="sus:Acid_5162"/>
<dbReference type="KEGG" id="sus:Acid_6070"/>
<evidence type="ECO:0000313" key="4">
    <source>
        <dbReference type="EMBL" id="ABJ83449.1"/>
    </source>
</evidence>
<dbReference type="KEGG" id="sus:Acid_2274"/>
<dbReference type="GO" id="GO:0004803">
    <property type="term" value="F:transposase activity"/>
    <property type="evidence" value="ECO:0007669"/>
    <property type="project" value="InterPro"/>
</dbReference>
<dbReference type="GO" id="GO:0003677">
    <property type="term" value="F:DNA binding"/>
    <property type="evidence" value="ECO:0007669"/>
    <property type="project" value="InterPro"/>
</dbReference>
<dbReference type="EMBL" id="CP000473">
    <property type="protein sequence ID" value="ABJ87004.1"/>
    <property type="molecule type" value="Genomic_DNA"/>
</dbReference>
<accession>Q01TL6</accession>
<dbReference type="EMBL" id="CP000473">
    <property type="protein sequence ID" value="ABJ83264.1"/>
    <property type="molecule type" value="Genomic_DNA"/>
</dbReference>
<dbReference type="HOGENOM" id="CLU_027402_36_2_0"/>
<dbReference type="Gene3D" id="1.10.10.60">
    <property type="entry name" value="Homeodomain-like"/>
    <property type="match status" value="1"/>
</dbReference>
<feature type="compositionally biased region" description="Basic residues" evidence="1">
    <location>
        <begin position="110"/>
        <end position="119"/>
    </location>
</feature>